<evidence type="ECO:0000256" key="2">
    <source>
        <dbReference type="ARBA" id="ARBA00022679"/>
    </source>
</evidence>
<dbReference type="PANTHER" id="PTHR10509:SF85">
    <property type="entry name" value="O-METHYLTRANSFERASE RV1220C-RELATED"/>
    <property type="match status" value="1"/>
</dbReference>
<keyword evidence="5" id="KW-1185">Reference proteome</keyword>
<protein>
    <submittedName>
        <fullName evidence="4">Putative O-methyltransferase YrrM</fullName>
    </submittedName>
</protein>
<organism evidence="4 5">
    <name type="scientific">Motilibacter rhizosphaerae</name>
    <dbReference type="NCBI Taxonomy" id="598652"/>
    <lineage>
        <taxon>Bacteria</taxon>
        <taxon>Bacillati</taxon>
        <taxon>Actinomycetota</taxon>
        <taxon>Actinomycetes</taxon>
        <taxon>Motilibacterales</taxon>
        <taxon>Motilibacteraceae</taxon>
        <taxon>Motilibacter</taxon>
    </lineage>
</organism>
<dbReference type="InterPro" id="IPR029063">
    <property type="entry name" value="SAM-dependent_MTases_sf"/>
</dbReference>
<dbReference type="RefSeq" id="WP_130493390.1">
    <property type="nucleotide sequence ID" value="NZ_SGXD01000003.1"/>
</dbReference>
<proteinExistence type="predicted"/>
<dbReference type="OrthoDB" id="4774874at2"/>
<dbReference type="Proteomes" id="UP000293638">
    <property type="component" value="Unassembled WGS sequence"/>
</dbReference>
<dbReference type="GO" id="GO:0008757">
    <property type="term" value="F:S-adenosylmethionine-dependent methyltransferase activity"/>
    <property type="evidence" value="ECO:0007669"/>
    <property type="project" value="TreeGrafter"/>
</dbReference>
<name>A0A4V2F4D7_9ACTN</name>
<dbReference type="InterPro" id="IPR002935">
    <property type="entry name" value="SAM_O-MeTrfase"/>
</dbReference>
<dbReference type="EMBL" id="SGXD01000003">
    <property type="protein sequence ID" value="RZS87247.1"/>
    <property type="molecule type" value="Genomic_DNA"/>
</dbReference>
<keyword evidence="1 4" id="KW-0489">Methyltransferase</keyword>
<gene>
    <name evidence="4" type="ORF">EV189_2672</name>
</gene>
<dbReference type="PANTHER" id="PTHR10509">
    <property type="entry name" value="O-METHYLTRANSFERASE-RELATED"/>
    <property type="match status" value="1"/>
</dbReference>
<keyword evidence="3" id="KW-0949">S-adenosyl-L-methionine</keyword>
<dbReference type="AlphaFoldDB" id="A0A4V2F4D7"/>
<comment type="caution">
    <text evidence="4">The sequence shown here is derived from an EMBL/GenBank/DDBJ whole genome shotgun (WGS) entry which is preliminary data.</text>
</comment>
<evidence type="ECO:0000256" key="3">
    <source>
        <dbReference type="ARBA" id="ARBA00022691"/>
    </source>
</evidence>
<dbReference type="PROSITE" id="PS51682">
    <property type="entry name" value="SAM_OMT_I"/>
    <property type="match status" value="1"/>
</dbReference>
<evidence type="ECO:0000313" key="5">
    <source>
        <dbReference type="Proteomes" id="UP000293638"/>
    </source>
</evidence>
<accession>A0A4V2F4D7</accession>
<reference evidence="4 5" key="1">
    <citation type="submission" date="2019-02" db="EMBL/GenBank/DDBJ databases">
        <title>Genomic Encyclopedia of Type Strains, Phase IV (KMG-IV): sequencing the most valuable type-strain genomes for metagenomic binning, comparative biology and taxonomic classification.</title>
        <authorList>
            <person name="Goeker M."/>
        </authorList>
    </citation>
    <scope>NUCLEOTIDE SEQUENCE [LARGE SCALE GENOMIC DNA]</scope>
    <source>
        <strain evidence="4 5">DSM 45622</strain>
    </source>
</reference>
<dbReference type="GO" id="GO:0032259">
    <property type="term" value="P:methylation"/>
    <property type="evidence" value="ECO:0007669"/>
    <property type="project" value="UniProtKB-KW"/>
</dbReference>
<dbReference type="InterPro" id="IPR050362">
    <property type="entry name" value="Cation-dep_OMT"/>
</dbReference>
<dbReference type="GO" id="GO:0008171">
    <property type="term" value="F:O-methyltransferase activity"/>
    <property type="evidence" value="ECO:0007669"/>
    <property type="project" value="InterPro"/>
</dbReference>
<dbReference type="Pfam" id="PF01596">
    <property type="entry name" value="Methyltransf_3"/>
    <property type="match status" value="1"/>
</dbReference>
<keyword evidence="2 4" id="KW-0808">Transferase</keyword>
<evidence type="ECO:0000313" key="4">
    <source>
        <dbReference type="EMBL" id="RZS87247.1"/>
    </source>
</evidence>
<dbReference type="Gene3D" id="3.40.50.150">
    <property type="entry name" value="Vaccinia Virus protein VP39"/>
    <property type="match status" value="1"/>
</dbReference>
<dbReference type="SUPFAM" id="SSF53335">
    <property type="entry name" value="S-adenosyl-L-methionine-dependent methyltransferases"/>
    <property type="match status" value="1"/>
</dbReference>
<evidence type="ECO:0000256" key="1">
    <source>
        <dbReference type="ARBA" id="ARBA00022603"/>
    </source>
</evidence>
<sequence>MRDATWDYTQTWAGEDEVLTEARARAAELGVTPVGTGTAAALRLLAAALDARAVVEIGTGTGVSGVALLRGMRPDGVLTTVDIEPEHQRAAKEAYAAAGFAPGRARVISGRALDVLPRLADGSYDLVLADGDEREYAAYLEQALRLLRPGGLLAVDGALADERVPDPAQRDERTTAVRDLLAAVKADDRLVPALLPVGDGLLAAVKRG</sequence>